<dbReference type="Pfam" id="PF00297">
    <property type="entry name" value="Ribosomal_L3"/>
    <property type="match status" value="1"/>
</dbReference>
<dbReference type="Pfam" id="PF23151">
    <property type="entry name" value="NuiA_2"/>
    <property type="match status" value="1"/>
</dbReference>
<dbReference type="InterPro" id="IPR045077">
    <property type="entry name" value="L3_arc_euk"/>
</dbReference>
<dbReference type="Gene3D" id="2.40.30.10">
    <property type="entry name" value="Translation factors"/>
    <property type="match status" value="1"/>
</dbReference>
<dbReference type="PROSITE" id="PS00474">
    <property type="entry name" value="RIBOSOMAL_L3"/>
    <property type="match status" value="1"/>
</dbReference>
<dbReference type="Proteomes" id="UP000294003">
    <property type="component" value="Unassembled WGS sequence"/>
</dbReference>
<evidence type="ECO:0000256" key="3">
    <source>
        <dbReference type="ARBA" id="ARBA00023274"/>
    </source>
</evidence>
<dbReference type="PANTHER" id="PTHR11363:SF5">
    <property type="entry name" value="LARGE RIBOSOMAL SUBUNIT PROTEIN UL3"/>
    <property type="match status" value="1"/>
</dbReference>
<feature type="region of interest" description="Disordered" evidence="5">
    <location>
        <begin position="529"/>
        <end position="550"/>
    </location>
</feature>
<comment type="similarity">
    <text evidence="1 4">Belongs to the universal ribosomal protein uL3 family.</text>
</comment>
<evidence type="ECO:0000256" key="5">
    <source>
        <dbReference type="SAM" id="MobiDB-lite"/>
    </source>
</evidence>
<keyword evidence="7" id="KW-1185">Reference proteome</keyword>
<dbReference type="InterPro" id="IPR056539">
    <property type="entry name" value="NuiA-like"/>
</dbReference>
<name>A0ABY0GYU6_9PEZI</name>
<keyword evidence="2 4" id="KW-0689">Ribosomal protein</keyword>
<dbReference type="Gene3D" id="3.30.1430.10">
    <property type="match status" value="1"/>
</dbReference>
<reference evidence="6 7" key="1">
    <citation type="submission" date="2018-06" db="EMBL/GenBank/DDBJ databases">
        <title>Complete Genomes of Monosporascus.</title>
        <authorList>
            <person name="Robinson A.J."/>
            <person name="Natvig D.O."/>
        </authorList>
    </citation>
    <scope>NUCLEOTIDE SEQUENCE [LARGE SCALE GENOMIC DNA]</scope>
    <source>
        <strain evidence="6 7">CBS 609.92</strain>
    </source>
</reference>
<evidence type="ECO:0000256" key="4">
    <source>
        <dbReference type="RuleBase" id="RU003905"/>
    </source>
</evidence>
<dbReference type="Gene3D" id="4.10.960.10">
    <property type="entry name" value="Ribosomal protein L3, domain 3"/>
    <property type="match status" value="1"/>
</dbReference>
<evidence type="ECO:0000256" key="2">
    <source>
        <dbReference type="ARBA" id="ARBA00022980"/>
    </source>
</evidence>
<dbReference type="PANTHER" id="PTHR11363">
    <property type="entry name" value="60S RIBOSOMAL PROTEIN L3-RELATED"/>
    <property type="match status" value="1"/>
</dbReference>
<gene>
    <name evidence="6" type="ORF">DL762_008640</name>
</gene>
<dbReference type="EMBL" id="QJNS01000376">
    <property type="protein sequence ID" value="RYO78556.1"/>
    <property type="molecule type" value="Genomic_DNA"/>
</dbReference>
<evidence type="ECO:0000256" key="1">
    <source>
        <dbReference type="ARBA" id="ARBA00006540"/>
    </source>
</evidence>
<evidence type="ECO:0000313" key="6">
    <source>
        <dbReference type="EMBL" id="RYO78556.1"/>
    </source>
</evidence>
<feature type="compositionally biased region" description="Low complexity" evidence="5">
    <location>
        <begin position="532"/>
        <end position="541"/>
    </location>
</feature>
<dbReference type="InterPro" id="IPR000597">
    <property type="entry name" value="Ribosomal_uL3"/>
</dbReference>
<evidence type="ECO:0000313" key="7">
    <source>
        <dbReference type="Proteomes" id="UP000294003"/>
    </source>
</evidence>
<evidence type="ECO:0008006" key="8">
    <source>
        <dbReference type="Google" id="ProtNLM"/>
    </source>
</evidence>
<comment type="caution">
    <text evidence="6">The sequence shown here is derived from an EMBL/GenBank/DDBJ whole genome shotgun (WGS) entry which is preliminary data.</text>
</comment>
<dbReference type="InterPro" id="IPR044892">
    <property type="entry name" value="Ribosomal_L3_dom_3_arc_sf"/>
</dbReference>
<keyword evidence="3 4" id="KW-0687">Ribonucleoprotein</keyword>
<accession>A0ABY0GYU6</accession>
<dbReference type="InterPro" id="IPR019926">
    <property type="entry name" value="Ribosomal_uL3_CS"/>
</dbReference>
<feature type="compositionally biased region" description="Low complexity" evidence="5">
    <location>
        <begin position="483"/>
        <end position="492"/>
    </location>
</feature>
<dbReference type="SUPFAM" id="SSF50447">
    <property type="entry name" value="Translation proteins"/>
    <property type="match status" value="1"/>
</dbReference>
<organism evidence="6 7">
    <name type="scientific">Monosporascus cannonballus</name>
    <dbReference type="NCBI Taxonomy" id="155416"/>
    <lineage>
        <taxon>Eukaryota</taxon>
        <taxon>Fungi</taxon>
        <taxon>Dikarya</taxon>
        <taxon>Ascomycota</taxon>
        <taxon>Pezizomycotina</taxon>
        <taxon>Sordariomycetes</taxon>
        <taxon>Xylariomycetidae</taxon>
        <taxon>Xylariales</taxon>
        <taxon>Xylariales incertae sedis</taxon>
        <taxon>Monosporascus</taxon>
    </lineage>
</organism>
<sequence>MSHRKFEAPRHGSLAFLPRKRAARHRGKVKSFPKDDPKKPVHLTAFMGYKAGMTTIVRDLDRPGAKSHKKEVVEAVTIVDTPPLIVVGLVGYIETPRGLRSLTTVWAEHLSDEVKRRFYKNWYKSKKKAFTKYAKKHSENSGASITRELERIKKYCTVVRVLAHTQIRKTPLKQKKAHLMEIQINGGSVADKVAFGQGLFEKPVEIDSVFEQDEVIDVIGVTKGHGFNGVTARWGTKKLPRKTHKGLRKIACIGAWHPAHVQWTVARAGQMGYHHRTSVNHKIYRIGKGDNEANASTEQDITKKTITPLGGFVRYGEVKNDFVMVKGSIPGVKKRVVTLRKSLFTHTSRKALEKVQLKWIDTSSEFGHGAFQTPAEKKQFQGTLKKDLVQSSLHRRSISSVSSLRDLRPASSDRDSAAAAAAAAGLRALGVKGRGAFELLHPAAAATAPSHHHQRYYYYYYHYHYHPLSPGGCPNPRTPPPSSISRTTTTRPPFLPVTTRSPFATSPTAAKMASDDDYMAFLDKANRDPSEGATAAATARGGSKGGELKATDAGVRIPPEIAEATRDAFYVSDADEPFVPVCLTWDEDGKGLPDEEEFASLIQHPDPANANIEIQDPADWDPRGQYAELLDAVRKATKGADVRVYRVPRAGARVEYWLVASEGTSKEARLVGVKALAIES</sequence>
<feature type="compositionally biased region" description="Polar residues" evidence="5">
    <location>
        <begin position="498"/>
        <end position="508"/>
    </location>
</feature>
<proteinExistence type="inferred from homology"/>
<protein>
    <recommendedName>
        <fullName evidence="8">60S ribosomal protein L3</fullName>
    </recommendedName>
</protein>
<feature type="region of interest" description="Disordered" evidence="5">
    <location>
        <begin position="474"/>
        <end position="508"/>
    </location>
</feature>
<dbReference type="InterPro" id="IPR009000">
    <property type="entry name" value="Transl_B-barrel_sf"/>
</dbReference>